<dbReference type="EMBL" id="BMCJ01000006">
    <property type="protein sequence ID" value="GGC99126.1"/>
    <property type="molecule type" value="Genomic_DNA"/>
</dbReference>
<reference evidence="2" key="1">
    <citation type="journal article" date="2019" name="Int. J. Syst. Evol. Microbiol.">
        <title>The Global Catalogue of Microorganisms (GCM) 10K type strain sequencing project: providing services to taxonomists for standard genome sequencing and annotation.</title>
        <authorList>
            <consortium name="The Broad Institute Genomics Platform"/>
            <consortium name="The Broad Institute Genome Sequencing Center for Infectious Disease"/>
            <person name="Wu L."/>
            <person name="Ma J."/>
        </authorList>
    </citation>
    <scope>NUCLEOTIDE SEQUENCE [LARGE SCALE GENOMIC DNA]</scope>
    <source>
        <strain evidence="2">CCM 7282</strain>
    </source>
</reference>
<gene>
    <name evidence="1" type="ORF">GCM10007216_32360</name>
</gene>
<dbReference type="InterPro" id="IPR046373">
    <property type="entry name" value="Acyl-CoA_Oxase/DH_mid-dom_sf"/>
</dbReference>
<dbReference type="SUPFAM" id="SSF56645">
    <property type="entry name" value="Acyl-CoA dehydrogenase NM domain-like"/>
    <property type="match status" value="1"/>
</dbReference>
<dbReference type="InterPro" id="IPR009100">
    <property type="entry name" value="AcylCoA_DH/oxidase_NM_dom_sf"/>
</dbReference>
<dbReference type="Gene3D" id="2.40.110.10">
    <property type="entry name" value="Butyryl-CoA Dehydrogenase, subunit A, domain 2"/>
    <property type="match status" value="1"/>
</dbReference>
<evidence type="ECO:0000313" key="2">
    <source>
        <dbReference type="Proteomes" id="UP000619534"/>
    </source>
</evidence>
<comment type="caution">
    <text evidence="1">The sequence shown here is derived from an EMBL/GenBank/DDBJ whole genome shotgun (WGS) entry which is preliminary data.</text>
</comment>
<dbReference type="PANTHER" id="PTHR43884:SF12">
    <property type="entry name" value="ISOVALERYL-COA DEHYDROGENASE, MITOCHONDRIAL-RELATED"/>
    <property type="match status" value="1"/>
</dbReference>
<dbReference type="Proteomes" id="UP000619534">
    <property type="component" value="Unassembled WGS sequence"/>
</dbReference>
<dbReference type="RefSeq" id="WP_062439901.1">
    <property type="nucleotide sequence ID" value="NZ_BMCJ01000006.1"/>
</dbReference>
<protein>
    <recommendedName>
        <fullName evidence="3">Acyl-CoA dehydrogenase</fullName>
    </recommendedName>
</protein>
<proteinExistence type="predicted"/>
<accession>A0ABQ1PLK7</accession>
<evidence type="ECO:0008006" key="3">
    <source>
        <dbReference type="Google" id="ProtNLM"/>
    </source>
</evidence>
<dbReference type="PANTHER" id="PTHR43884">
    <property type="entry name" value="ACYL-COA DEHYDROGENASE"/>
    <property type="match status" value="1"/>
</dbReference>
<evidence type="ECO:0000313" key="1">
    <source>
        <dbReference type="EMBL" id="GGC99126.1"/>
    </source>
</evidence>
<name>A0ABQ1PLK7_9BACI</name>
<keyword evidence="2" id="KW-1185">Reference proteome</keyword>
<organism evidence="1 2">
    <name type="scientific">Thalassobacillus devorans</name>
    <dbReference type="NCBI Taxonomy" id="279813"/>
    <lineage>
        <taxon>Bacteria</taxon>
        <taxon>Bacillati</taxon>
        <taxon>Bacillota</taxon>
        <taxon>Bacilli</taxon>
        <taxon>Bacillales</taxon>
        <taxon>Bacillaceae</taxon>
        <taxon>Thalassobacillus</taxon>
    </lineage>
</organism>
<sequence>MITEGNADQHNIIAPLIKEKLKPYVKKVDLDAFYAEDYLLSLGKAGLFQSPGHIEDKVVYNEMQLVEETAKTCMTTAFNLWCHLASLTYLRCSDKETLKRELLPKLENGETLGATGLSNPMKNYAGLEPLHLQAEGKKEGWILSGNLPSVSNLGKGHWFGAVANTNEGKHLMAFVPCEAEGLKFKEKADYLGVNGSATFACQFNDVFIPEKWIISTNAQQFIKKIRPYFVLYQVPLGLGIIEASIESIRKASRKQGGANCHLTVQADELAEKHAYLRNKLYTLVTGQEWTEILKVRLAVAKLALKAVQADMLHNGGAAYLQKSNPARRLKESYFMANLTPTIRHLEKLLNN</sequence>